<dbReference type="RefSeq" id="XP_033671365.1">
    <property type="nucleotide sequence ID" value="XM_033815962.1"/>
</dbReference>
<dbReference type="InterPro" id="IPR036259">
    <property type="entry name" value="MFS_trans_sf"/>
</dbReference>
<evidence type="ECO:0000313" key="8">
    <source>
        <dbReference type="EMBL" id="KAF2170476.1"/>
    </source>
</evidence>
<proteinExistence type="inferred from homology"/>
<evidence type="ECO:0000256" key="4">
    <source>
        <dbReference type="ARBA" id="ARBA00022989"/>
    </source>
</evidence>
<dbReference type="Pfam" id="PF00083">
    <property type="entry name" value="Sugar_tr"/>
    <property type="match status" value="1"/>
</dbReference>
<reference evidence="8" key="1">
    <citation type="journal article" date="2020" name="Stud. Mycol.">
        <title>101 Dothideomycetes genomes: a test case for predicting lifestyles and emergence of pathogens.</title>
        <authorList>
            <person name="Haridas S."/>
            <person name="Albert R."/>
            <person name="Binder M."/>
            <person name="Bloem J."/>
            <person name="Labutti K."/>
            <person name="Salamov A."/>
            <person name="Andreopoulos B."/>
            <person name="Baker S."/>
            <person name="Barry K."/>
            <person name="Bills G."/>
            <person name="Bluhm B."/>
            <person name="Cannon C."/>
            <person name="Castanera R."/>
            <person name="Culley D."/>
            <person name="Daum C."/>
            <person name="Ezra D."/>
            <person name="Gonzalez J."/>
            <person name="Henrissat B."/>
            <person name="Kuo A."/>
            <person name="Liang C."/>
            <person name="Lipzen A."/>
            <person name="Lutzoni F."/>
            <person name="Magnuson J."/>
            <person name="Mondo S."/>
            <person name="Nolan M."/>
            <person name="Ohm R."/>
            <person name="Pangilinan J."/>
            <person name="Park H.-J."/>
            <person name="Ramirez L."/>
            <person name="Alfaro M."/>
            <person name="Sun H."/>
            <person name="Tritt A."/>
            <person name="Yoshinaga Y."/>
            <person name="Zwiers L.-H."/>
            <person name="Turgeon B."/>
            <person name="Goodwin S."/>
            <person name="Spatafora J."/>
            <person name="Crous P."/>
            <person name="Grigoriev I."/>
        </authorList>
    </citation>
    <scope>NUCLEOTIDE SEQUENCE</scope>
    <source>
        <strain evidence="8">ATCC 36951</strain>
    </source>
</reference>
<dbReference type="InterPro" id="IPR020846">
    <property type="entry name" value="MFS_dom"/>
</dbReference>
<protein>
    <recommendedName>
        <fullName evidence="7">Major facilitator superfamily (MFS) profile domain-containing protein</fullName>
    </recommendedName>
</protein>
<feature type="transmembrane region" description="Helical" evidence="6">
    <location>
        <begin position="330"/>
        <end position="350"/>
    </location>
</feature>
<evidence type="ECO:0000259" key="7">
    <source>
        <dbReference type="PROSITE" id="PS50850"/>
    </source>
</evidence>
<sequence>MIPLFRHFNTRLAFSCDLIALSTFNYGFDNQGFSTTQAMDAFTKQFGTYVKAHNTYVLPPWWLSLFNSLIYVGFAAGVIIGGVVSSRFGRKTCVFAMSIYTLITATIIITSKTPAQILAARVLNYVYIGMELSVCPVFQSEIVPVPIRGLMVGSYQLSLVVGGLVINCVCRGTENIHGNAAWRIPFGLFYIVPSIVAVGIWCVPESPRWLLLHDRHEEARQNLYLLRKSTKSDEEIDEEFAAMSLAILEQPEPGQFKDIWTGSNLKRTIILLLVNFFQQATGQAFVSSYGVIFIKSLNTVNAFDMAVINAGVNIFSLLLCLLLVDEIGRRPFLSAGTLIQAAALFAMAGLGASSTLTDSIKIGIVAVISVSAFGFSIAWGPVTYIVTTELMSVRLRDVTSRVAFLVGFIYGAIAVCGLVFVLLCIPECKGKSLEQIDLLFEQGVPLRKFKHYHDDIQPEALVFALSQSEKAQMCSMKECEDVHT</sequence>
<organism evidence="8 9">
    <name type="scientific">Zasmidium cellare ATCC 36951</name>
    <dbReference type="NCBI Taxonomy" id="1080233"/>
    <lineage>
        <taxon>Eukaryota</taxon>
        <taxon>Fungi</taxon>
        <taxon>Dikarya</taxon>
        <taxon>Ascomycota</taxon>
        <taxon>Pezizomycotina</taxon>
        <taxon>Dothideomycetes</taxon>
        <taxon>Dothideomycetidae</taxon>
        <taxon>Mycosphaerellales</taxon>
        <taxon>Mycosphaerellaceae</taxon>
        <taxon>Zasmidium</taxon>
    </lineage>
</organism>
<dbReference type="Gene3D" id="1.20.1250.20">
    <property type="entry name" value="MFS general substrate transporter like domains"/>
    <property type="match status" value="1"/>
</dbReference>
<evidence type="ECO:0000313" key="9">
    <source>
        <dbReference type="Proteomes" id="UP000799537"/>
    </source>
</evidence>
<dbReference type="GO" id="GO:0005351">
    <property type="term" value="F:carbohydrate:proton symporter activity"/>
    <property type="evidence" value="ECO:0007669"/>
    <property type="project" value="TreeGrafter"/>
</dbReference>
<dbReference type="InterPro" id="IPR005828">
    <property type="entry name" value="MFS_sugar_transport-like"/>
</dbReference>
<keyword evidence="9" id="KW-1185">Reference proteome</keyword>
<gene>
    <name evidence="8" type="ORF">M409DRAFT_64209</name>
</gene>
<feature type="transmembrane region" description="Helical" evidence="6">
    <location>
        <begin position="362"/>
        <end position="382"/>
    </location>
</feature>
<dbReference type="PANTHER" id="PTHR48022">
    <property type="entry name" value="PLASTIDIC GLUCOSE TRANSPORTER 4"/>
    <property type="match status" value="1"/>
</dbReference>
<feature type="transmembrane region" description="Helical" evidence="6">
    <location>
        <begin position="402"/>
        <end position="425"/>
    </location>
</feature>
<dbReference type="EMBL" id="ML993585">
    <property type="protein sequence ID" value="KAF2170476.1"/>
    <property type="molecule type" value="Genomic_DNA"/>
</dbReference>
<dbReference type="SUPFAM" id="SSF103473">
    <property type="entry name" value="MFS general substrate transporter"/>
    <property type="match status" value="1"/>
</dbReference>
<keyword evidence="5 6" id="KW-0472">Membrane</keyword>
<feature type="transmembrane region" description="Helical" evidence="6">
    <location>
        <begin position="306"/>
        <end position="324"/>
    </location>
</feature>
<name>A0A6A6CYL4_ZASCE</name>
<accession>A0A6A6CYL4</accession>
<feature type="domain" description="Major facilitator superfamily (MFS) profile" evidence="7">
    <location>
        <begin position="15"/>
        <end position="484"/>
    </location>
</feature>
<dbReference type="OrthoDB" id="6612291at2759"/>
<evidence type="ECO:0000256" key="6">
    <source>
        <dbReference type="SAM" id="Phobius"/>
    </source>
</evidence>
<dbReference type="InterPro" id="IPR050360">
    <property type="entry name" value="MFS_Sugar_Transporters"/>
</dbReference>
<evidence type="ECO:0000256" key="3">
    <source>
        <dbReference type="ARBA" id="ARBA00022692"/>
    </source>
</evidence>
<keyword evidence="4 6" id="KW-1133">Transmembrane helix</keyword>
<dbReference type="GO" id="GO:0016020">
    <property type="term" value="C:membrane"/>
    <property type="evidence" value="ECO:0007669"/>
    <property type="project" value="UniProtKB-SubCell"/>
</dbReference>
<keyword evidence="3 6" id="KW-0812">Transmembrane</keyword>
<dbReference type="Proteomes" id="UP000799537">
    <property type="component" value="Unassembled WGS sequence"/>
</dbReference>
<feature type="transmembrane region" description="Helical" evidence="6">
    <location>
        <begin position="150"/>
        <end position="170"/>
    </location>
</feature>
<evidence type="ECO:0000256" key="5">
    <source>
        <dbReference type="ARBA" id="ARBA00023136"/>
    </source>
</evidence>
<dbReference type="PROSITE" id="PS50850">
    <property type="entry name" value="MFS"/>
    <property type="match status" value="1"/>
</dbReference>
<dbReference type="PANTHER" id="PTHR48022:SF10">
    <property type="entry name" value="MAJOR FACILITATOR SUPERFAMILY (MFS) PROFILE DOMAIN-CONTAINING PROTEIN"/>
    <property type="match status" value="1"/>
</dbReference>
<evidence type="ECO:0000256" key="1">
    <source>
        <dbReference type="ARBA" id="ARBA00004141"/>
    </source>
</evidence>
<evidence type="ECO:0000256" key="2">
    <source>
        <dbReference type="ARBA" id="ARBA00010992"/>
    </source>
</evidence>
<feature type="transmembrane region" description="Helical" evidence="6">
    <location>
        <begin position="61"/>
        <end position="85"/>
    </location>
</feature>
<dbReference type="GeneID" id="54569234"/>
<feature type="transmembrane region" description="Helical" evidence="6">
    <location>
        <begin position="182"/>
        <end position="201"/>
    </location>
</feature>
<comment type="subcellular location">
    <subcellularLocation>
        <location evidence="1">Membrane</location>
        <topology evidence="1">Multi-pass membrane protein</topology>
    </subcellularLocation>
</comment>
<feature type="transmembrane region" description="Helical" evidence="6">
    <location>
        <begin position="92"/>
        <end position="111"/>
    </location>
</feature>
<dbReference type="AlphaFoldDB" id="A0A6A6CYL4"/>
<comment type="similarity">
    <text evidence="2">Belongs to the major facilitator superfamily. Sugar transporter (TC 2.A.1.1) family.</text>
</comment>